<feature type="domain" description="Glycoside hydrolase family 20 catalytic" evidence="9">
    <location>
        <begin position="83"/>
        <end position="422"/>
    </location>
</feature>
<evidence type="ECO:0000313" key="12">
    <source>
        <dbReference type="Proteomes" id="UP000664521"/>
    </source>
</evidence>
<evidence type="ECO:0000256" key="7">
    <source>
        <dbReference type="ARBA" id="ARBA00023295"/>
    </source>
</evidence>
<evidence type="ECO:0000313" key="11">
    <source>
        <dbReference type="EMBL" id="CAF9936320.1"/>
    </source>
</evidence>
<evidence type="ECO:0000256" key="1">
    <source>
        <dbReference type="ARBA" id="ARBA00001231"/>
    </source>
</evidence>
<sequence length="471" mass="52499">MVFVVIQQNATDPDNVYKALAGAVDEAYTLSIASNGHAFITSVSSVGILRALETLTQLFYQLSGSPDVYSPYAPVFISDAPKFTHRGLNLDVARNYYAPSDIMRTIDALSWNKFNRLHLHATDGQSWPLDIPSLPGLSEKGAYMASLSYSPAVLAEIQEYGAYRGVQVLLEIDMPGHTSSIALSYPELITAFNVQPDWYTYAAEPPSGSLKLNSSAVYDFLGKLWDDILPRVRPYTAYFHTGGDEVKANAYLLDETVRSNDSSVINPLLQKFVDFNHAKVRAAGLTPIVWEEMLLDFNLTLGADVVVQTWQSDEAVLKTVQKGHKALVGNYNRWYLDCGHGQWLNFYPASFQQFYPFSDYCSPLHNWRLIYAYDPLTNIPANLTHLVLGGEVSMWSEQTDPVNVDDNVWPRAAAAAEVLWSGAKDAEGRNRSQVEASPRLSEWRERMVRRGIQAGPVQMVFCTQNGTQCAL</sequence>
<evidence type="ECO:0000256" key="6">
    <source>
        <dbReference type="ARBA" id="ARBA00023180"/>
    </source>
</evidence>
<keyword evidence="6" id="KW-0325">Glycoprotein</keyword>
<dbReference type="InterPro" id="IPR029018">
    <property type="entry name" value="Hex-like_dom2"/>
</dbReference>
<dbReference type="PANTHER" id="PTHR22600:SF58">
    <property type="entry name" value="BETA-HEXOSAMINIDASE"/>
    <property type="match status" value="1"/>
</dbReference>
<evidence type="ECO:0000256" key="2">
    <source>
        <dbReference type="ARBA" id="ARBA00006285"/>
    </source>
</evidence>
<dbReference type="EC" id="3.2.1.52" evidence="3"/>
<feature type="domain" description="Beta-hexosaminidase eukaryotic type N-terminal" evidence="10">
    <location>
        <begin position="4"/>
        <end position="58"/>
    </location>
</feature>
<keyword evidence="12" id="KW-1185">Reference proteome</keyword>
<accession>A0A8H3IZC4</accession>
<evidence type="ECO:0000256" key="3">
    <source>
        <dbReference type="ARBA" id="ARBA00012663"/>
    </source>
</evidence>
<dbReference type="Pfam" id="PF00728">
    <property type="entry name" value="Glyco_hydro_20"/>
    <property type="match status" value="1"/>
</dbReference>
<dbReference type="GO" id="GO:0030203">
    <property type="term" value="P:glycosaminoglycan metabolic process"/>
    <property type="evidence" value="ECO:0007669"/>
    <property type="project" value="TreeGrafter"/>
</dbReference>
<evidence type="ECO:0000256" key="5">
    <source>
        <dbReference type="ARBA" id="ARBA00022801"/>
    </source>
</evidence>
<reference evidence="11" key="1">
    <citation type="submission" date="2021-03" db="EMBL/GenBank/DDBJ databases">
        <authorList>
            <person name="Tagirdzhanova G."/>
        </authorList>
    </citation>
    <scope>NUCLEOTIDE SEQUENCE</scope>
</reference>
<dbReference type="PRINTS" id="PR00738">
    <property type="entry name" value="GLHYDRLASE20"/>
</dbReference>
<dbReference type="GO" id="GO:0005975">
    <property type="term" value="P:carbohydrate metabolic process"/>
    <property type="evidence" value="ECO:0007669"/>
    <property type="project" value="InterPro"/>
</dbReference>
<evidence type="ECO:0000259" key="10">
    <source>
        <dbReference type="Pfam" id="PF14845"/>
    </source>
</evidence>
<dbReference type="InterPro" id="IPR025705">
    <property type="entry name" value="Beta_hexosaminidase_sua/sub"/>
</dbReference>
<proteinExistence type="inferred from homology"/>
<dbReference type="AlphaFoldDB" id="A0A8H3IZC4"/>
<comment type="similarity">
    <text evidence="2">Belongs to the glycosyl hydrolase 20 family.</text>
</comment>
<comment type="catalytic activity">
    <reaction evidence="1">
        <text>Hydrolysis of terminal non-reducing N-acetyl-D-hexosamine residues in N-acetyl-beta-D-hexosaminides.</text>
        <dbReference type="EC" id="3.2.1.52"/>
    </reaction>
</comment>
<dbReference type="EMBL" id="CAJPDS010000090">
    <property type="protein sequence ID" value="CAF9936320.1"/>
    <property type="molecule type" value="Genomic_DNA"/>
</dbReference>
<dbReference type="GO" id="GO:0016020">
    <property type="term" value="C:membrane"/>
    <property type="evidence" value="ECO:0007669"/>
    <property type="project" value="TreeGrafter"/>
</dbReference>
<protein>
    <recommendedName>
        <fullName evidence="3">beta-N-acetylhexosaminidase</fullName>
        <ecNumber evidence="3">3.2.1.52</ecNumber>
    </recommendedName>
</protein>
<organism evidence="11 12">
    <name type="scientific">Heterodermia speciosa</name>
    <dbReference type="NCBI Taxonomy" id="116794"/>
    <lineage>
        <taxon>Eukaryota</taxon>
        <taxon>Fungi</taxon>
        <taxon>Dikarya</taxon>
        <taxon>Ascomycota</taxon>
        <taxon>Pezizomycotina</taxon>
        <taxon>Lecanoromycetes</taxon>
        <taxon>OSLEUM clade</taxon>
        <taxon>Lecanoromycetidae</taxon>
        <taxon>Caliciales</taxon>
        <taxon>Physciaceae</taxon>
        <taxon>Heterodermia</taxon>
    </lineage>
</organism>
<dbReference type="CDD" id="cd06562">
    <property type="entry name" value="GH20_HexA_HexB-like"/>
    <property type="match status" value="1"/>
</dbReference>
<evidence type="ECO:0000256" key="8">
    <source>
        <dbReference type="PIRSR" id="PIRSR001093-1"/>
    </source>
</evidence>
<gene>
    <name evidence="11" type="primary">NAG2</name>
    <name evidence="11" type="ORF">HETSPECPRED_010302</name>
</gene>
<keyword evidence="4" id="KW-0732">Signal</keyword>
<dbReference type="Gene3D" id="3.30.379.10">
    <property type="entry name" value="Chitobiase/beta-hexosaminidase domain 2-like"/>
    <property type="match status" value="1"/>
</dbReference>
<dbReference type="PANTHER" id="PTHR22600">
    <property type="entry name" value="BETA-HEXOSAMINIDASE"/>
    <property type="match status" value="1"/>
</dbReference>
<dbReference type="SUPFAM" id="SSF55545">
    <property type="entry name" value="beta-N-acetylhexosaminidase-like domain"/>
    <property type="match status" value="1"/>
</dbReference>
<evidence type="ECO:0000256" key="4">
    <source>
        <dbReference type="ARBA" id="ARBA00022729"/>
    </source>
</evidence>
<dbReference type="PIRSF" id="PIRSF001093">
    <property type="entry name" value="B-hxosamndse_ab_euk"/>
    <property type="match status" value="1"/>
</dbReference>
<dbReference type="FunFam" id="3.20.20.80:FF:000063">
    <property type="entry name" value="Beta-hexosaminidase"/>
    <property type="match status" value="1"/>
</dbReference>
<dbReference type="Pfam" id="PF14845">
    <property type="entry name" value="Glycohydro_20b2"/>
    <property type="match status" value="1"/>
</dbReference>
<dbReference type="InterPro" id="IPR029019">
    <property type="entry name" value="HEX_eukaryotic_N"/>
</dbReference>
<dbReference type="GO" id="GO:0016231">
    <property type="term" value="F:beta-N-acetylglucosaminidase activity"/>
    <property type="evidence" value="ECO:0007669"/>
    <property type="project" value="TreeGrafter"/>
</dbReference>
<dbReference type="SUPFAM" id="SSF51445">
    <property type="entry name" value="(Trans)glycosidases"/>
    <property type="match status" value="1"/>
</dbReference>
<dbReference type="InterPro" id="IPR017853">
    <property type="entry name" value="GH"/>
</dbReference>
<dbReference type="Gene3D" id="3.20.20.80">
    <property type="entry name" value="Glycosidases"/>
    <property type="match status" value="1"/>
</dbReference>
<keyword evidence="5" id="KW-0378">Hydrolase</keyword>
<evidence type="ECO:0000259" key="9">
    <source>
        <dbReference type="Pfam" id="PF00728"/>
    </source>
</evidence>
<keyword evidence="7" id="KW-0326">Glycosidase</keyword>
<dbReference type="Proteomes" id="UP000664521">
    <property type="component" value="Unassembled WGS sequence"/>
</dbReference>
<feature type="active site" description="Proton donor" evidence="8">
    <location>
        <position position="245"/>
    </location>
</feature>
<comment type="caution">
    <text evidence="11">The sequence shown here is derived from an EMBL/GenBank/DDBJ whole genome shotgun (WGS) entry which is preliminary data.</text>
</comment>
<name>A0A8H3IZC4_9LECA</name>
<dbReference type="OrthoDB" id="428480at2759"/>
<dbReference type="InterPro" id="IPR015883">
    <property type="entry name" value="Glyco_hydro_20_cat"/>
</dbReference>